<accession>A0A518HH92</accession>
<organism evidence="1 2">
    <name type="scientific">Stieleria neptunia</name>
    <dbReference type="NCBI Taxonomy" id="2527979"/>
    <lineage>
        <taxon>Bacteria</taxon>
        <taxon>Pseudomonadati</taxon>
        <taxon>Planctomycetota</taxon>
        <taxon>Planctomycetia</taxon>
        <taxon>Pirellulales</taxon>
        <taxon>Pirellulaceae</taxon>
        <taxon>Stieleria</taxon>
    </lineage>
</organism>
<name>A0A518HH92_9BACT</name>
<dbReference type="Proteomes" id="UP000319004">
    <property type="component" value="Chromosome"/>
</dbReference>
<protein>
    <submittedName>
        <fullName evidence="1">Uncharacterized protein</fullName>
    </submittedName>
</protein>
<dbReference type="AlphaFoldDB" id="A0A518HH92"/>
<sequence length="129" mass="14434">MNRLIRFTLAVLVVAACVLLLDYLNVSRKERQLSHAVNTIGGRYGSLPCWPLGTEYRITLTSVPDPGQLRGLTVANSMRGWVGIAFEDCELSHADIDRILTELPQCHLFVVHDGHHKKLSQSRDKADEP</sequence>
<gene>
    <name evidence="1" type="ORF">Enr13x_00080</name>
</gene>
<evidence type="ECO:0000313" key="2">
    <source>
        <dbReference type="Proteomes" id="UP000319004"/>
    </source>
</evidence>
<reference evidence="1 2" key="1">
    <citation type="submission" date="2019-03" db="EMBL/GenBank/DDBJ databases">
        <title>Deep-cultivation of Planctomycetes and their phenomic and genomic characterization uncovers novel biology.</title>
        <authorList>
            <person name="Wiegand S."/>
            <person name="Jogler M."/>
            <person name="Boedeker C."/>
            <person name="Pinto D."/>
            <person name="Vollmers J."/>
            <person name="Rivas-Marin E."/>
            <person name="Kohn T."/>
            <person name="Peeters S.H."/>
            <person name="Heuer A."/>
            <person name="Rast P."/>
            <person name="Oberbeckmann S."/>
            <person name="Bunk B."/>
            <person name="Jeske O."/>
            <person name="Meyerdierks A."/>
            <person name="Storesund J.E."/>
            <person name="Kallscheuer N."/>
            <person name="Luecker S."/>
            <person name="Lage O.M."/>
            <person name="Pohl T."/>
            <person name="Merkel B.J."/>
            <person name="Hornburger P."/>
            <person name="Mueller R.-W."/>
            <person name="Bruemmer F."/>
            <person name="Labrenz M."/>
            <person name="Spormann A.M."/>
            <person name="Op den Camp H."/>
            <person name="Overmann J."/>
            <person name="Amann R."/>
            <person name="Jetten M.S.M."/>
            <person name="Mascher T."/>
            <person name="Medema M.H."/>
            <person name="Devos D.P."/>
            <person name="Kaster A.-K."/>
            <person name="Ovreas L."/>
            <person name="Rohde M."/>
            <person name="Galperin M.Y."/>
            <person name="Jogler C."/>
        </authorList>
    </citation>
    <scope>NUCLEOTIDE SEQUENCE [LARGE SCALE GENOMIC DNA]</scope>
    <source>
        <strain evidence="1 2">Enr13</strain>
    </source>
</reference>
<dbReference type="PROSITE" id="PS51257">
    <property type="entry name" value="PROKAR_LIPOPROTEIN"/>
    <property type="match status" value="1"/>
</dbReference>
<dbReference type="EMBL" id="CP037423">
    <property type="protein sequence ID" value="QDV40202.1"/>
    <property type="molecule type" value="Genomic_DNA"/>
</dbReference>
<dbReference type="KEGG" id="snep:Enr13x_00080"/>
<proteinExistence type="predicted"/>
<keyword evidence="2" id="KW-1185">Reference proteome</keyword>
<evidence type="ECO:0000313" key="1">
    <source>
        <dbReference type="EMBL" id="QDV40202.1"/>
    </source>
</evidence>